<evidence type="ECO:0000313" key="4">
    <source>
        <dbReference type="Proteomes" id="UP000199344"/>
    </source>
</evidence>
<dbReference type="SUPFAM" id="SSF74653">
    <property type="entry name" value="TolA/TonB C-terminal domain"/>
    <property type="match status" value="1"/>
</dbReference>
<dbReference type="Pfam" id="PF13103">
    <property type="entry name" value="TonB_2"/>
    <property type="match status" value="1"/>
</dbReference>
<sequence length="322" mass="33741">MTGRGPVGAVARWGLTGAAVLAAHLAAGIWLIQTAQRSEALQPPPPVFVDLAPSPEPLAPAAAPGAEAAPQTASPPQSDPAPEEVAESAPQQAAPDFIPPDMTELPPVEDFADLVPPPAPVPDFEAPPMTELPPVTDFAELLPDSALVLSASERPVQRPVRRAPEPEPQPQVTRRETPRQAQPQQQRQAEQQRQPQPARAQPQPQRQQQAAGGGGGNSRQQSGGQTGASRQQMANWSSQVGSRITRHMSRTRIGGARGGRVQIQVSVTISANGAASARLASSTGNARADSALARQAARLPRMPAPPNGQSASFTQPMVITLR</sequence>
<feature type="region of interest" description="Disordered" evidence="1">
    <location>
        <begin position="280"/>
        <end position="322"/>
    </location>
</feature>
<evidence type="ECO:0000256" key="2">
    <source>
        <dbReference type="SAM" id="Phobius"/>
    </source>
</evidence>
<keyword evidence="2" id="KW-0812">Transmembrane</keyword>
<keyword evidence="2" id="KW-0472">Membrane</keyword>
<feature type="transmembrane region" description="Helical" evidence="2">
    <location>
        <begin position="12"/>
        <end position="32"/>
    </location>
</feature>
<dbReference type="OrthoDB" id="7779228at2"/>
<dbReference type="STRING" id="591205.SAMN05421538_11352"/>
<name>A0A1G7GHI7_9RHOB</name>
<evidence type="ECO:0000256" key="1">
    <source>
        <dbReference type="SAM" id="MobiDB-lite"/>
    </source>
</evidence>
<feature type="region of interest" description="Disordered" evidence="1">
    <location>
        <begin position="152"/>
        <end position="257"/>
    </location>
</feature>
<proteinExistence type="predicted"/>
<dbReference type="RefSeq" id="WP_090525365.1">
    <property type="nucleotide sequence ID" value="NZ_FNAH01000013.1"/>
</dbReference>
<feature type="region of interest" description="Disordered" evidence="1">
    <location>
        <begin position="43"/>
        <end position="132"/>
    </location>
</feature>
<dbReference type="Proteomes" id="UP000199344">
    <property type="component" value="Unassembled WGS sequence"/>
</dbReference>
<gene>
    <name evidence="3" type="ORF">SAMN05421538_11352</name>
</gene>
<reference evidence="3 4" key="1">
    <citation type="submission" date="2016-10" db="EMBL/GenBank/DDBJ databases">
        <authorList>
            <person name="de Groot N.N."/>
        </authorList>
    </citation>
    <scope>NUCLEOTIDE SEQUENCE [LARGE SCALE GENOMIC DNA]</scope>
    <source>
        <strain evidence="3 4">DSM 22220</strain>
    </source>
</reference>
<dbReference type="AlphaFoldDB" id="A0A1G7GHI7"/>
<dbReference type="EMBL" id="FNAH01000013">
    <property type="protein sequence ID" value="SDE87561.1"/>
    <property type="molecule type" value="Genomic_DNA"/>
</dbReference>
<feature type="compositionally biased region" description="Polar residues" evidence="1">
    <location>
        <begin position="307"/>
        <end position="322"/>
    </location>
</feature>
<dbReference type="Gene3D" id="3.30.1150.10">
    <property type="match status" value="1"/>
</dbReference>
<organism evidence="3 4">
    <name type="scientific">Paracoccus isoporae</name>
    <dbReference type="NCBI Taxonomy" id="591205"/>
    <lineage>
        <taxon>Bacteria</taxon>
        <taxon>Pseudomonadati</taxon>
        <taxon>Pseudomonadota</taxon>
        <taxon>Alphaproteobacteria</taxon>
        <taxon>Rhodobacterales</taxon>
        <taxon>Paracoccaceae</taxon>
        <taxon>Paracoccus</taxon>
    </lineage>
</organism>
<feature type="compositionally biased region" description="Low complexity" evidence="1">
    <location>
        <begin position="286"/>
        <end position="298"/>
    </location>
</feature>
<feature type="compositionally biased region" description="Polar residues" evidence="1">
    <location>
        <begin position="228"/>
        <end position="242"/>
    </location>
</feature>
<evidence type="ECO:0000313" key="3">
    <source>
        <dbReference type="EMBL" id="SDE87561.1"/>
    </source>
</evidence>
<keyword evidence="2" id="KW-1133">Transmembrane helix</keyword>
<feature type="compositionally biased region" description="Low complexity" evidence="1">
    <location>
        <begin position="179"/>
        <end position="210"/>
    </location>
</feature>
<feature type="compositionally biased region" description="Low complexity" evidence="1">
    <location>
        <begin position="59"/>
        <end position="70"/>
    </location>
</feature>
<keyword evidence="4" id="KW-1185">Reference proteome</keyword>
<accession>A0A1G7GHI7</accession>
<protein>
    <submittedName>
        <fullName evidence="3">Protein TonB</fullName>
    </submittedName>
</protein>